<dbReference type="STRING" id="361183.AMC99_02267"/>
<dbReference type="RefSeq" id="WP_061926537.1">
    <property type="nucleotide sequence ID" value="NZ_CP012669.1"/>
</dbReference>
<evidence type="ECO:0000259" key="1">
    <source>
        <dbReference type="Pfam" id="PF20789"/>
    </source>
</evidence>
<dbReference type="AlphaFoldDB" id="A0A0M4MIH3"/>
<dbReference type="InterPro" id="IPR029069">
    <property type="entry name" value="HotDog_dom_sf"/>
</dbReference>
<dbReference type="Gene3D" id="2.40.160.210">
    <property type="entry name" value="Acyl-CoA thioesterase, double hotdog domain"/>
    <property type="match status" value="1"/>
</dbReference>
<evidence type="ECO:0000313" key="3">
    <source>
        <dbReference type="Proteomes" id="UP000057938"/>
    </source>
</evidence>
<accession>A0A0M4MIH3</accession>
<feature type="domain" description="Acyl-CoA thioesterase-like C-terminal" evidence="1">
    <location>
        <begin position="159"/>
        <end position="252"/>
    </location>
</feature>
<dbReference type="SUPFAM" id="SSF54637">
    <property type="entry name" value="Thioesterase/thiol ester dehydrase-isomerase"/>
    <property type="match status" value="2"/>
</dbReference>
<dbReference type="InterPro" id="IPR042171">
    <property type="entry name" value="Acyl-CoA_hotdog"/>
</dbReference>
<dbReference type="EMBL" id="CP012669">
    <property type="protein sequence ID" value="ALE17543.1"/>
    <property type="molecule type" value="Genomic_DNA"/>
</dbReference>
<dbReference type="KEGG" id="aep:AMC99_02267"/>
<dbReference type="InterPro" id="IPR049450">
    <property type="entry name" value="ACOT8-like_C"/>
</dbReference>
<name>A0A0M4MIH3_9SPHN</name>
<dbReference type="PATRIC" id="fig|361183.4.peg.2226"/>
<dbReference type="OrthoDB" id="3214314at2"/>
<sequence>MSVARFPFWRVVPGERSGEFVLPVMPPATAGPDGAPHIMGGAALGAIIDAMQLDSELPLLWAQVQFLGATQHAEELAISCEQCGGGQSVAQYAASASVNGRPTHRASGALGYREPNEQTLFAQMPDVVGPDDATPVEISHSAPGSLPDQFEYRVCLYDEARGIQGVWTRSRAEFPVDAGWLAIISDLFLGAHPASRGGSSLDAMFRFIQGAEPGWVLSMTEFAAFDRGVVHGSARHFSEDGRLLAISSQTGVLPRIPRAS</sequence>
<organism evidence="2 3">
    <name type="scientific">Altererythrobacter epoxidivorans</name>
    <dbReference type="NCBI Taxonomy" id="361183"/>
    <lineage>
        <taxon>Bacteria</taxon>
        <taxon>Pseudomonadati</taxon>
        <taxon>Pseudomonadota</taxon>
        <taxon>Alphaproteobacteria</taxon>
        <taxon>Sphingomonadales</taxon>
        <taxon>Erythrobacteraceae</taxon>
        <taxon>Altererythrobacter</taxon>
    </lineage>
</organism>
<gene>
    <name evidence="2" type="ORF">AMC99_02267</name>
</gene>
<proteinExistence type="predicted"/>
<dbReference type="Pfam" id="PF20789">
    <property type="entry name" value="4HBT_3C"/>
    <property type="match status" value="1"/>
</dbReference>
<reference evidence="2 3" key="1">
    <citation type="submission" date="2015-09" db="EMBL/GenBank/DDBJ databases">
        <title>Complete genome sequence of a benzo[a]pyrene-degrading bacterium Altererythrobacter epoxidivorans CGMCC 1.7731T.</title>
        <authorList>
            <person name="Li Z."/>
            <person name="Cheng H."/>
            <person name="Huo Y."/>
            <person name="Xu X."/>
        </authorList>
    </citation>
    <scope>NUCLEOTIDE SEQUENCE [LARGE SCALE GENOMIC DNA]</scope>
    <source>
        <strain evidence="2 3">CGMCC 1.7731</strain>
    </source>
</reference>
<keyword evidence="3" id="KW-1185">Reference proteome</keyword>
<protein>
    <submittedName>
        <fullName evidence="2">TesB-like acyl-CoA thioesterase 2</fullName>
    </submittedName>
</protein>
<evidence type="ECO:0000313" key="2">
    <source>
        <dbReference type="EMBL" id="ALE17543.1"/>
    </source>
</evidence>
<dbReference type="Proteomes" id="UP000057938">
    <property type="component" value="Chromosome"/>
</dbReference>